<comment type="similarity">
    <text evidence="1">Belongs to the ABC transporter superfamily. Ycf16 family.</text>
</comment>
<evidence type="ECO:0000313" key="6">
    <source>
        <dbReference type="Proteomes" id="UP000609531"/>
    </source>
</evidence>
<evidence type="ECO:0000256" key="2">
    <source>
        <dbReference type="ARBA" id="ARBA00022741"/>
    </source>
</evidence>
<gene>
    <name evidence="5" type="ORF">JCR33_22335</name>
</gene>
<dbReference type="PANTHER" id="PTHR43204">
    <property type="entry name" value="ABC TRANSPORTER I FAMILY MEMBER 6, CHLOROPLASTIC"/>
    <property type="match status" value="1"/>
</dbReference>
<dbReference type="AlphaFoldDB" id="A0A934IUV1"/>
<comment type="caution">
    <text evidence="5">The sequence shown here is derived from an EMBL/GenBank/DDBJ whole genome shotgun (WGS) entry which is preliminary data.</text>
</comment>
<keyword evidence="6" id="KW-1185">Reference proteome</keyword>
<name>A0A934IUV1_9HYPH</name>
<dbReference type="SUPFAM" id="SSF52540">
    <property type="entry name" value="P-loop containing nucleoside triphosphate hydrolases"/>
    <property type="match status" value="1"/>
</dbReference>
<keyword evidence="3 5" id="KW-0067">ATP-binding</keyword>
<proteinExistence type="inferred from homology"/>
<evidence type="ECO:0000259" key="4">
    <source>
        <dbReference type="PROSITE" id="PS50893"/>
    </source>
</evidence>
<sequence>MAEQILGIRGLDVAAKGVPILRAVDLEIGAGEVHVLFGPNGSGKSTLLSAIMGLPPYVVSAGEIRLGGERIDGLAIDERARRGIGMAFQRPPAIDGVTVEDFSQTLGSADILHREAASLDLADFAARHINVGFSGGEVKRWEVFKLFLQDPRLLLFDEPESGVDLEHISAVGDAINRLMRTPNRAGEARSALIITHTGFILDYIEADVGHVMIDGHIVRSGEPRALFESIQKHGYKTMQP</sequence>
<dbReference type="Proteomes" id="UP000609531">
    <property type="component" value="Unassembled WGS sequence"/>
</dbReference>
<evidence type="ECO:0000256" key="1">
    <source>
        <dbReference type="ARBA" id="ARBA00006216"/>
    </source>
</evidence>
<dbReference type="SMART" id="SM00382">
    <property type="entry name" value="AAA"/>
    <property type="match status" value="1"/>
</dbReference>
<dbReference type="InterPro" id="IPR010230">
    <property type="entry name" value="FeS-cluster_ATPase_SufC"/>
</dbReference>
<dbReference type="InterPro" id="IPR003439">
    <property type="entry name" value="ABC_transporter-like_ATP-bd"/>
</dbReference>
<dbReference type="Gene3D" id="3.40.50.300">
    <property type="entry name" value="P-loop containing nucleotide triphosphate hydrolases"/>
    <property type="match status" value="1"/>
</dbReference>
<protein>
    <submittedName>
        <fullName evidence="5">ATP-binding cassette domain-containing protein</fullName>
    </submittedName>
</protein>
<feature type="domain" description="ABC transporter" evidence="4">
    <location>
        <begin position="6"/>
        <end position="239"/>
    </location>
</feature>
<keyword evidence="2" id="KW-0547">Nucleotide-binding</keyword>
<dbReference type="InterPro" id="IPR003593">
    <property type="entry name" value="AAA+_ATPase"/>
</dbReference>
<dbReference type="EMBL" id="JAEKJA010000027">
    <property type="protein sequence ID" value="MBJ3778455.1"/>
    <property type="molecule type" value="Genomic_DNA"/>
</dbReference>
<evidence type="ECO:0000256" key="3">
    <source>
        <dbReference type="ARBA" id="ARBA00022840"/>
    </source>
</evidence>
<dbReference type="GO" id="GO:0016887">
    <property type="term" value="F:ATP hydrolysis activity"/>
    <property type="evidence" value="ECO:0007669"/>
    <property type="project" value="InterPro"/>
</dbReference>
<organism evidence="5 6">
    <name type="scientific">Acuticoccus mangrovi</name>
    <dbReference type="NCBI Taxonomy" id="2796142"/>
    <lineage>
        <taxon>Bacteria</taxon>
        <taxon>Pseudomonadati</taxon>
        <taxon>Pseudomonadota</taxon>
        <taxon>Alphaproteobacteria</taxon>
        <taxon>Hyphomicrobiales</taxon>
        <taxon>Amorphaceae</taxon>
        <taxon>Acuticoccus</taxon>
    </lineage>
</organism>
<evidence type="ECO:0000313" key="5">
    <source>
        <dbReference type="EMBL" id="MBJ3778455.1"/>
    </source>
</evidence>
<dbReference type="GO" id="GO:0005524">
    <property type="term" value="F:ATP binding"/>
    <property type="evidence" value="ECO:0007669"/>
    <property type="project" value="UniProtKB-KW"/>
</dbReference>
<dbReference type="InterPro" id="IPR027417">
    <property type="entry name" value="P-loop_NTPase"/>
</dbReference>
<accession>A0A934IUV1</accession>
<reference evidence="5" key="1">
    <citation type="submission" date="2020-12" db="EMBL/GenBank/DDBJ databases">
        <title>Bacterial taxonomy.</title>
        <authorList>
            <person name="Pan X."/>
        </authorList>
    </citation>
    <scope>NUCLEOTIDE SEQUENCE</scope>
    <source>
        <strain evidence="5">B2012</strain>
    </source>
</reference>
<dbReference type="PROSITE" id="PS50893">
    <property type="entry name" value="ABC_TRANSPORTER_2"/>
    <property type="match status" value="1"/>
</dbReference>
<dbReference type="Pfam" id="PF00005">
    <property type="entry name" value="ABC_tran"/>
    <property type="match status" value="1"/>
</dbReference>
<dbReference type="RefSeq" id="WP_198884355.1">
    <property type="nucleotide sequence ID" value="NZ_JAEKJA010000027.1"/>
</dbReference>
<dbReference type="PANTHER" id="PTHR43204:SF1">
    <property type="entry name" value="ABC TRANSPORTER I FAMILY MEMBER 6, CHLOROPLASTIC"/>
    <property type="match status" value="1"/>
</dbReference>